<proteinExistence type="predicted"/>
<comment type="caution">
    <text evidence="1">The sequence shown here is derived from an EMBL/GenBank/DDBJ whole genome shotgun (WGS) entry which is preliminary data.</text>
</comment>
<reference evidence="1" key="1">
    <citation type="submission" date="2020-10" db="EMBL/GenBank/DDBJ databases">
        <title>Connecting structure to function with the recovery of over 1000 high-quality activated sludge metagenome-assembled genomes encoding full-length rRNA genes using long-read sequencing.</title>
        <authorList>
            <person name="Singleton C.M."/>
            <person name="Petriglieri F."/>
            <person name="Kristensen J.M."/>
            <person name="Kirkegaard R.H."/>
            <person name="Michaelsen T.Y."/>
            <person name="Andersen M.H."/>
            <person name="Karst S.M."/>
            <person name="Dueholm M.S."/>
            <person name="Nielsen P.H."/>
            <person name="Albertsen M."/>
        </authorList>
    </citation>
    <scope>NUCLEOTIDE SEQUENCE</scope>
    <source>
        <strain evidence="1">OdNE_18-Q3-R46-58_BAT3C.305</strain>
    </source>
</reference>
<dbReference type="EMBL" id="JADKBR010000015">
    <property type="protein sequence ID" value="MBK8890813.1"/>
    <property type="molecule type" value="Genomic_DNA"/>
</dbReference>
<accession>A0A9D7LRG1</accession>
<dbReference type="GO" id="GO:0016787">
    <property type="term" value="F:hydrolase activity"/>
    <property type="evidence" value="ECO:0007669"/>
    <property type="project" value="UniProtKB-KW"/>
</dbReference>
<name>A0A9D7LRG1_9RHOO</name>
<gene>
    <name evidence="1" type="ORF">IPN75_10715</name>
</gene>
<dbReference type="AlphaFoldDB" id="A0A9D7LRG1"/>
<sequence length="237" mass="26221">MTTDVHPDEVLKAILDKGNRRDKEEKLRKIHELCSLEYSRHSQGARDLSIANMARVAESHGLFKARTIYNKQSEDYAALIKAWEAYNGPKPSKAVKAQLAPADKHAFLKKIEDPAVRSLCQMAIIERDKIRAELNMLKSVTVVPIDMRPLGAEIAKGSTNVAIIEPAAQLTDSERNALAAAIDPKSLAQQKLRIGDTGEIVDERGRFVFNPGFATAIAKILGRSDRTPMLEVKGKRV</sequence>
<organism evidence="1 2">
    <name type="scientific">Candidatus Dechloromonas phosphorivorans</name>
    <dbReference type="NCBI Taxonomy" id="2899244"/>
    <lineage>
        <taxon>Bacteria</taxon>
        <taxon>Pseudomonadati</taxon>
        <taxon>Pseudomonadota</taxon>
        <taxon>Betaproteobacteria</taxon>
        <taxon>Rhodocyclales</taxon>
        <taxon>Azonexaceae</taxon>
        <taxon>Dechloromonas</taxon>
    </lineage>
</organism>
<keyword evidence="1" id="KW-0378">Hydrolase</keyword>
<dbReference type="Proteomes" id="UP000808146">
    <property type="component" value="Unassembled WGS sequence"/>
</dbReference>
<evidence type="ECO:0000313" key="1">
    <source>
        <dbReference type="EMBL" id="MBK8890813.1"/>
    </source>
</evidence>
<protein>
    <submittedName>
        <fullName evidence="1">Alpha/beta hydrolase</fullName>
    </submittedName>
</protein>
<evidence type="ECO:0000313" key="2">
    <source>
        <dbReference type="Proteomes" id="UP000808146"/>
    </source>
</evidence>
<dbReference type="InterPro" id="IPR048061">
    <property type="entry name" value="GmtX-like"/>
</dbReference>
<dbReference type="NCBIfam" id="NF040692">
    <property type="entry name" value="recomb_assoc"/>
    <property type="match status" value="1"/>
</dbReference>